<evidence type="ECO:0000313" key="1">
    <source>
        <dbReference type="EMBL" id="MCY1142059.1"/>
    </source>
</evidence>
<sequence length="233" mass="23958">MTLTGLPLIALVAAAAAAAATLTVVLWPRGRRLRPLTRATGVLLTESLLVATVGLIVNRHEDFYPSWSALRGDTGTVAVAERARAGSLDVRVRSGTFTWRPPDLAAWHLAAPPTVTLPRDYRDRPGVTFPVVLAFSGTKVTGAQGDQSRPGFVAVTVSPGPGTTAAALLSLPGELERDLRVAASGWDVLGRSPVAAGFVAGAPAGFAVLNQPVDALPPALAAPLRLPASGAPS</sequence>
<accession>A0ABT4B6C8</accession>
<dbReference type="EMBL" id="JAPNTZ010000010">
    <property type="protein sequence ID" value="MCY1142059.1"/>
    <property type="molecule type" value="Genomic_DNA"/>
</dbReference>
<dbReference type="Proteomes" id="UP001151002">
    <property type="component" value="Unassembled WGS sequence"/>
</dbReference>
<gene>
    <name evidence="1" type="ORF">OWR29_29040</name>
</gene>
<name>A0ABT4B6C8_9ACTN</name>
<evidence type="ECO:0000313" key="2">
    <source>
        <dbReference type="Proteomes" id="UP001151002"/>
    </source>
</evidence>
<protein>
    <submittedName>
        <fullName evidence="1">Uncharacterized protein</fullName>
    </submittedName>
</protein>
<keyword evidence="2" id="KW-1185">Reference proteome</keyword>
<dbReference type="RefSeq" id="WP_267566443.1">
    <property type="nucleotide sequence ID" value="NZ_JAPNTZ010000010.1"/>
</dbReference>
<reference evidence="1" key="1">
    <citation type="submission" date="2022-11" db="EMBL/GenBank/DDBJ databases">
        <authorList>
            <person name="Somphong A."/>
            <person name="Phongsopitanun W."/>
        </authorList>
    </citation>
    <scope>NUCLEOTIDE SEQUENCE</scope>
    <source>
        <strain evidence="1">Pm04-4</strain>
    </source>
</reference>
<organism evidence="1 2">
    <name type="scientific">Paractinoplanes pyxinae</name>
    <dbReference type="NCBI Taxonomy" id="2997416"/>
    <lineage>
        <taxon>Bacteria</taxon>
        <taxon>Bacillati</taxon>
        <taxon>Actinomycetota</taxon>
        <taxon>Actinomycetes</taxon>
        <taxon>Micromonosporales</taxon>
        <taxon>Micromonosporaceae</taxon>
        <taxon>Paractinoplanes</taxon>
    </lineage>
</organism>
<proteinExistence type="predicted"/>
<comment type="caution">
    <text evidence="1">The sequence shown here is derived from an EMBL/GenBank/DDBJ whole genome shotgun (WGS) entry which is preliminary data.</text>
</comment>